<sequence length="140" mass="16174">MSQMRNDCVFFCPIRVRYGEVDQQGVVYNGNYVVYTDVAFEEFLRSKGYPYRKLVNEYASEVCHKKATFEYISSAFEGDMLEVGVRVVKVGNRSFTLGFEIYRQGEEDPLVTSEIVYVGYDTQKRSSRPITELMRKLLGA</sequence>
<evidence type="ECO:0000256" key="2">
    <source>
        <dbReference type="ARBA" id="ARBA00022801"/>
    </source>
</evidence>
<dbReference type="PANTHER" id="PTHR31793:SF27">
    <property type="entry name" value="NOVEL THIOESTERASE SUPERFAMILY DOMAIN AND SAPOSIN A-TYPE DOMAIN CONTAINING PROTEIN (0610012H03RIK)"/>
    <property type="match status" value="1"/>
</dbReference>
<keyword evidence="2" id="KW-0378">Hydrolase</keyword>
<evidence type="ECO:0000256" key="1">
    <source>
        <dbReference type="ARBA" id="ARBA00005953"/>
    </source>
</evidence>
<dbReference type="InterPro" id="IPR029069">
    <property type="entry name" value="HotDog_dom_sf"/>
</dbReference>
<comment type="caution">
    <text evidence="3">The sequence shown here is derived from an EMBL/GenBank/DDBJ whole genome shotgun (WGS) entry which is preliminary data.</text>
</comment>
<dbReference type="NCBIfam" id="TIGR00051">
    <property type="entry name" value="YbgC/FadM family acyl-CoA thioesterase"/>
    <property type="match status" value="1"/>
</dbReference>
<keyword evidence="4" id="KW-1185">Reference proteome</keyword>
<comment type="similarity">
    <text evidence="1">Belongs to the 4-hydroxybenzoyl-CoA thioesterase family.</text>
</comment>
<evidence type="ECO:0000313" key="3">
    <source>
        <dbReference type="EMBL" id="MBN7772377.1"/>
    </source>
</evidence>
<dbReference type="PIRSF" id="PIRSF003230">
    <property type="entry name" value="YbgC"/>
    <property type="match status" value="1"/>
</dbReference>
<dbReference type="SUPFAM" id="SSF54637">
    <property type="entry name" value="Thioesterase/thiol ester dehydrase-isomerase"/>
    <property type="match status" value="1"/>
</dbReference>
<dbReference type="InterPro" id="IPR050563">
    <property type="entry name" value="4-hydroxybenzoyl-CoA_TE"/>
</dbReference>
<name>A0A939IGR5_CLOAM</name>
<dbReference type="GO" id="GO:0047617">
    <property type="term" value="F:fatty acyl-CoA hydrolase activity"/>
    <property type="evidence" value="ECO:0007669"/>
    <property type="project" value="TreeGrafter"/>
</dbReference>
<organism evidence="3 4">
    <name type="scientific">Clostridium aminobutyricum</name>
    <dbReference type="NCBI Taxonomy" id="33953"/>
    <lineage>
        <taxon>Bacteria</taxon>
        <taxon>Bacillati</taxon>
        <taxon>Bacillota</taxon>
        <taxon>Clostridia</taxon>
        <taxon>Eubacteriales</taxon>
        <taxon>Clostridiaceae</taxon>
        <taxon>Clostridium</taxon>
    </lineage>
</organism>
<protein>
    <submittedName>
        <fullName evidence="3">Acyl-CoA thioesterase</fullName>
    </submittedName>
</protein>
<dbReference type="InterPro" id="IPR006684">
    <property type="entry name" value="YbgC/YbaW"/>
</dbReference>
<evidence type="ECO:0000313" key="4">
    <source>
        <dbReference type="Proteomes" id="UP000664545"/>
    </source>
</evidence>
<dbReference type="Proteomes" id="UP000664545">
    <property type="component" value="Unassembled WGS sequence"/>
</dbReference>
<accession>A0A939IGR5</accession>
<reference evidence="3" key="1">
    <citation type="submission" date="2021-02" db="EMBL/GenBank/DDBJ databases">
        <title>Abyssanaerobacter marinus gen.nov., sp., nov, anaerobic bacterium isolated from the Onnuri vent field of Indian Ocean and suggestion of Mogibacteriaceae fam. nov., and proposal of reclassification of ambiguous this family's genus member.</title>
        <authorList>
            <person name="Kim Y.J."/>
            <person name="Yang J.-A."/>
        </authorList>
    </citation>
    <scope>NUCLEOTIDE SEQUENCE</scope>
    <source>
        <strain evidence="3">DSM 2634</strain>
    </source>
</reference>
<dbReference type="EMBL" id="JAFJZZ010000001">
    <property type="protein sequence ID" value="MBN7772377.1"/>
    <property type="molecule type" value="Genomic_DNA"/>
</dbReference>
<gene>
    <name evidence="3" type="ORF">JYB65_03285</name>
</gene>
<dbReference type="Gene3D" id="3.10.129.10">
    <property type="entry name" value="Hotdog Thioesterase"/>
    <property type="match status" value="1"/>
</dbReference>
<dbReference type="PANTHER" id="PTHR31793">
    <property type="entry name" value="4-HYDROXYBENZOYL-COA THIOESTERASE FAMILY MEMBER"/>
    <property type="match status" value="1"/>
</dbReference>
<dbReference type="CDD" id="cd00586">
    <property type="entry name" value="4HBT"/>
    <property type="match status" value="1"/>
</dbReference>
<dbReference type="Pfam" id="PF13279">
    <property type="entry name" value="4HBT_2"/>
    <property type="match status" value="1"/>
</dbReference>
<dbReference type="AlphaFoldDB" id="A0A939IGR5"/>
<proteinExistence type="inferred from homology"/>